<feature type="transmembrane region" description="Helical" evidence="2">
    <location>
        <begin position="43"/>
        <end position="63"/>
    </location>
</feature>
<keyword evidence="2" id="KW-0812">Transmembrane</keyword>
<reference evidence="3" key="1">
    <citation type="submission" date="2021-11" db="EMBL/GenBank/DDBJ databases">
        <authorList>
            <consortium name="Genoscope - CEA"/>
            <person name="William W."/>
        </authorList>
    </citation>
    <scope>NUCLEOTIDE SEQUENCE</scope>
</reference>
<keyword evidence="2" id="KW-1133">Transmembrane helix</keyword>
<organism evidence="3 4">
    <name type="scientific">Pelagomonas calceolata</name>
    <dbReference type="NCBI Taxonomy" id="35677"/>
    <lineage>
        <taxon>Eukaryota</taxon>
        <taxon>Sar</taxon>
        <taxon>Stramenopiles</taxon>
        <taxon>Ochrophyta</taxon>
        <taxon>Pelagophyceae</taxon>
        <taxon>Pelagomonadales</taxon>
        <taxon>Pelagomonadaceae</taxon>
        <taxon>Pelagomonas</taxon>
    </lineage>
</organism>
<sequence>MRPAATLVRVSPPPRTDRARRLRGCSSAWLEAERAKTRASLRIMMKLTTRVGIVIGVAFASIVQDVGR</sequence>
<comment type="caution">
    <text evidence="3">The sequence shown here is derived from an EMBL/GenBank/DDBJ whole genome shotgun (WGS) entry which is preliminary data.</text>
</comment>
<evidence type="ECO:0000313" key="4">
    <source>
        <dbReference type="Proteomes" id="UP000789595"/>
    </source>
</evidence>
<proteinExistence type="predicted"/>
<evidence type="ECO:0000256" key="1">
    <source>
        <dbReference type="SAM" id="MobiDB-lite"/>
    </source>
</evidence>
<gene>
    <name evidence="3" type="ORF">PECAL_5P20070</name>
</gene>
<dbReference type="Proteomes" id="UP000789595">
    <property type="component" value="Unassembled WGS sequence"/>
</dbReference>
<evidence type="ECO:0000256" key="2">
    <source>
        <dbReference type="SAM" id="Phobius"/>
    </source>
</evidence>
<feature type="region of interest" description="Disordered" evidence="1">
    <location>
        <begin position="1"/>
        <end position="21"/>
    </location>
</feature>
<dbReference type="EMBL" id="CAKKNE010000005">
    <property type="protein sequence ID" value="CAH0377472.1"/>
    <property type="molecule type" value="Genomic_DNA"/>
</dbReference>
<keyword evidence="4" id="KW-1185">Reference proteome</keyword>
<protein>
    <submittedName>
        <fullName evidence="3">Uncharacterized protein</fullName>
    </submittedName>
</protein>
<name>A0A8J2SPZ7_9STRA</name>
<accession>A0A8J2SPZ7</accession>
<evidence type="ECO:0000313" key="3">
    <source>
        <dbReference type="EMBL" id="CAH0377472.1"/>
    </source>
</evidence>
<keyword evidence="2" id="KW-0472">Membrane</keyword>
<dbReference type="AlphaFoldDB" id="A0A8J2SPZ7"/>